<evidence type="ECO:0000256" key="1">
    <source>
        <dbReference type="ARBA" id="ARBA00022729"/>
    </source>
</evidence>
<dbReference type="Gene3D" id="2.60.40.2180">
    <property type="match status" value="1"/>
</dbReference>
<dbReference type="EMBL" id="JAENHO010000001">
    <property type="protein sequence ID" value="MBL7253083.1"/>
    <property type="molecule type" value="Genomic_DNA"/>
</dbReference>
<keyword evidence="1 2" id="KW-0732">Signal</keyword>
<evidence type="ECO:0008006" key="5">
    <source>
        <dbReference type="Google" id="ProtNLM"/>
    </source>
</evidence>
<gene>
    <name evidence="3" type="ORF">JKJ07_02035</name>
</gene>
<dbReference type="Gene3D" id="3.40.50.1820">
    <property type="entry name" value="alpha/beta hydrolase"/>
    <property type="match status" value="1"/>
</dbReference>
<accession>A0ABS1VEI3</accession>
<feature type="signal peptide" evidence="2">
    <location>
        <begin position="1"/>
        <end position="24"/>
    </location>
</feature>
<dbReference type="SUPFAM" id="SSF53474">
    <property type="entry name" value="alpha/beta-Hydrolases"/>
    <property type="match status" value="1"/>
</dbReference>
<dbReference type="PANTHER" id="PTHR43037">
    <property type="entry name" value="UNNAMED PRODUCT-RELATED"/>
    <property type="match status" value="1"/>
</dbReference>
<evidence type="ECO:0000313" key="3">
    <source>
        <dbReference type="EMBL" id="MBL7253083.1"/>
    </source>
</evidence>
<dbReference type="RefSeq" id="WP_202989419.1">
    <property type="nucleotide sequence ID" value="NZ_JAENHO010000001.1"/>
</dbReference>
<dbReference type="PANTHER" id="PTHR43037:SF1">
    <property type="entry name" value="BLL1128 PROTEIN"/>
    <property type="match status" value="1"/>
</dbReference>
<proteinExistence type="predicted"/>
<keyword evidence="4" id="KW-1185">Reference proteome</keyword>
<organism evidence="3 4">
    <name type="scientific">Paractinoplanes lichenicola</name>
    <dbReference type="NCBI Taxonomy" id="2802976"/>
    <lineage>
        <taxon>Bacteria</taxon>
        <taxon>Bacillati</taxon>
        <taxon>Actinomycetota</taxon>
        <taxon>Actinomycetes</taxon>
        <taxon>Micromonosporales</taxon>
        <taxon>Micromonosporaceae</taxon>
        <taxon>Paractinoplanes</taxon>
    </lineage>
</organism>
<name>A0ABS1VEI3_9ACTN</name>
<dbReference type="InterPro" id="IPR050955">
    <property type="entry name" value="Plant_Biomass_Hydrol_Est"/>
</dbReference>
<evidence type="ECO:0000256" key="2">
    <source>
        <dbReference type="SAM" id="SignalP"/>
    </source>
</evidence>
<sequence length="407" mass="42723">MVRMLSVAAILTGVCVLAAGAAQARSSVRPPQIVDATVITQVEPDGYRVTALEVRFDRPVFPAHPSTFAVRATLTRPTGQTVTGVRTITSVRGHGRTLVLSLDPSEPLALGAYSEGGFTRLYDLAGAYRVTQAGAGSAVNSKVYNRIVDEYGSGSFTSAAGVTLPYRHFTPGVRRGQKYPLVVTLHGYGESGTGNVSQIAGNQLSVAFAKPGNAFVLSPQADPGSATGGAWWDARVQAAVVELVRDFLATHPAVDTDRVYLTGLSMGSYGSWAILPAAKGLFAGAVLVCGAGDEAAAVASLGDFPIWAVHSADDSVVAYDGPGSDYRIFQALEAAGEPVTWSEWSGLLSDAEQEALAAKARRQAARTGSKHLFTTLPAGTTPLFAHASWIPAYTHAVILDWLLAQHR</sequence>
<comment type="caution">
    <text evidence="3">The sequence shown here is derived from an EMBL/GenBank/DDBJ whole genome shotgun (WGS) entry which is preliminary data.</text>
</comment>
<evidence type="ECO:0000313" key="4">
    <source>
        <dbReference type="Proteomes" id="UP000598996"/>
    </source>
</evidence>
<dbReference type="Proteomes" id="UP000598996">
    <property type="component" value="Unassembled WGS sequence"/>
</dbReference>
<feature type="chain" id="PRO_5046581775" description="Phospholipase" evidence="2">
    <location>
        <begin position="25"/>
        <end position="407"/>
    </location>
</feature>
<dbReference type="InterPro" id="IPR029058">
    <property type="entry name" value="AB_hydrolase_fold"/>
</dbReference>
<protein>
    <recommendedName>
        <fullName evidence="5">Phospholipase</fullName>
    </recommendedName>
</protein>
<reference evidence="3 4" key="1">
    <citation type="submission" date="2021-01" db="EMBL/GenBank/DDBJ databases">
        <title>Actinoplanes sp. nov. LDG1-01 isolated from lichen.</title>
        <authorList>
            <person name="Saeng-In P."/>
            <person name="Phongsopitanun W."/>
            <person name="Kanchanasin P."/>
            <person name="Yuki M."/>
            <person name="Kudo T."/>
            <person name="Ohkuma M."/>
            <person name="Tanasupawat S."/>
        </authorList>
    </citation>
    <scope>NUCLEOTIDE SEQUENCE [LARGE SCALE GENOMIC DNA]</scope>
    <source>
        <strain evidence="3 4">LDG1-01</strain>
    </source>
</reference>